<dbReference type="SMART" id="SM00448">
    <property type="entry name" value="REC"/>
    <property type="match status" value="1"/>
</dbReference>
<dbReference type="Pfam" id="PF00486">
    <property type="entry name" value="Trans_reg_C"/>
    <property type="match status" value="1"/>
</dbReference>
<sequence length="291" mass="31819">MESEPQPNTSPVATGVNGCLGTQQQPPPGDGPSPEEIQGAAATPPKRVLVVDDEPAVRRILETRLRMAGYTVILAGDGEEALSQFYREQPDLVVLDVMLPKLDGFGVCRQLRAESSVPIIIVSALDNTSEKVAGLELGADDYLSKPFAPRELEMRIAAVLRRQEVAAVPQPSVPRESRHQTGIIRAGHLVIDTNRRQVTCKGERLGLTYTEFSLLELLFREPGTVVPRATILEELWGYPPRKATNLRVVDVYVARLRNKLEPDPRNPELILTVRGTGYVSQGVTSVSPTSS</sequence>
<dbReference type="InterPro" id="IPR016032">
    <property type="entry name" value="Sig_transdc_resp-reg_C-effctor"/>
</dbReference>
<evidence type="ECO:0000256" key="1">
    <source>
        <dbReference type="ARBA" id="ARBA00003612"/>
    </source>
</evidence>
<dbReference type="PROSITE" id="PS51755">
    <property type="entry name" value="OMPR_PHOB"/>
    <property type="match status" value="1"/>
</dbReference>
<evidence type="ECO:0000256" key="4">
    <source>
        <dbReference type="ARBA" id="ARBA00023012"/>
    </source>
</evidence>
<dbReference type="PANTHER" id="PTHR48111:SF65">
    <property type="entry name" value="OMPR SUBFAMILY"/>
    <property type="match status" value="1"/>
</dbReference>
<dbReference type="GO" id="GO:0000976">
    <property type="term" value="F:transcription cis-regulatory region binding"/>
    <property type="evidence" value="ECO:0007669"/>
    <property type="project" value="TreeGrafter"/>
</dbReference>
<dbReference type="OrthoDB" id="581322at2"/>
<reference evidence="15" key="1">
    <citation type="submission" date="2016-02" db="EMBL/GenBank/DDBJ databases">
        <authorList>
            <person name="liu f."/>
        </authorList>
    </citation>
    <scope>NUCLEOTIDE SEQUENCE [LARGE SCALE GENOMIC DNA]</scope>
</reference>
<name>A0A170T4P9_9SYNE</name>
<dbReference type="PROSITE" id="PS50110">
    <property type="entry name" value="RESPONSE_REGULATORY"/>
    <property type="match status" value="1"/>
</dbReference>
<evidence type="ECO:0000256" key="6">
    <source>
        <dbReference type="ARBA" id="ARBA00023125"/>
    </source>
</evidence>
<dbReference type="CDD" id="cd17574">
    <property type="entry name" value="REC_OmpR"/>
    <property type="match status" value="1"/>
</dbReference>
<dbReference type="CDD" id="cd00383">
    <property type="entry name" value="trans_reg_C"/>
    <property type="match status" value="1"/>
</dbReference>
<dbReference type="AlphaFoldDB" id="A0A170T4P9"/>
<feature type="modified residue" description="4-aspartylphosphate" evidence="9">
    <location>
        <position position="96"/>
    </location>
</feature>
<dbReference type="EMBL" id="FITM01000031">
    <property type="protein sequence ID" value="CZB12619.1"/>
    <property type="molecule type" value="Genomic_DNA"/>
</dbReference>
<dbReference type="NCBIfam" id="NF045944">
    <property type="entry name" value="ResRegRpaBCyano"/>
    <property type="match status" value="1"/>
</dbReference>
<evidence type="ECO:0000256" key="2">
    <source>
        <dbReference type="ARBA" id="ARBA00015955"/>
    </source>
</evidence>
<comment type="function">
    <text evidence="1">Probable promoter-specific protein mediating the interaction between DNA and RNA polymerase.</text>
</comment>
<organism evidence="14 15">
    <name type="scientific">Candidatus Synechococcus spongiarum</name>
    <dbReference type="NCBI Taxonomy" id="431041"/>
    <lineage>
        <taxon>Bacteria</taxon>
        <taxon>Bacillati</taxon>
        <taxon>Cyanobacteriota</taxon>
        <taxon>Cyanophyceae</taxon>
        <taxon>Synechococcales</taxon>
        <taxon>Synechococcaceae</taxon>
        <taxon>Synechococcus</taxon>
    </lineage>
</organism>
<dbReference type="Gene3D" id="6.10.250.690">
    <property type="match status" value="1"/>
</dbReference>
<evidence type="ECO:0000256" key="3">
    <source>
        <dbReference type="ARBA" id="ARBA00022553"/>
    </source>
</evidence>
<dbReference type="InterPro" id="IPR001867">
    <property type="entry name" value="OmpR/PhoB-type_DNA-bd"/>
</dbReference>
<keyword evidence="3 9" id="KW-0597">Phosphoprotein</keyword>
<feature type="compositionally biased region" description="Polar residues" evidence="11">
    <location>
        <begin position="1"/>
        <end position="12"/>
    </location>
</feature>
<evidence type="ECO:0000256" key="7">
    <source>
        <dbReference type="ARBA" id="ARBA00023163"/>
    </source>
</evidence>
<dbReference type="GO" id="GO:0000156">
    <property type="term" value="F:phosphorelay response regulator activity"/>
    <property type="evidence" value="ECO:0007669"/>
    <property type="project" value="TreeGrafter"/>
</dbReference>
<keyword evidence="5" id="KW-0805">Transcription regulation</keyword>
<keyword evidence="4" id="KW-0902">Two-component regulatory system</keyword>
<dbReference type="SUPFAM" id="SSF52172">
    <property type="entry name" value="CheY-like"/>
    <property type="match status" value="1"/>
</dbReference>
<evidence type="ECO:0000259" key="12">
    <source>
        <dbReference type="PROSITE" id="PS50110"/>
    </source>
</evidence>
<feature type="DNA-binding region" description="OmpR/PhoB-type" evidence="10">
    <location>
        <begin position="181"/>
        <end position="282"/>
    </location>
</feature>
<dbReference type="InterPro" id="IPR039420">
    <property type="entry name" value="WalR-like"/>
</dbReference>
<evidence type="ECO:0000256" key="9">
    <source>
        <dbReference type="PROSITE-ProRule" id="PRU00169"/>
    </source>
</evidence>
<dbReference type="SMART" id="SM00862">
    <property type="entry name" value="Trans_reg_C"/>
    <property type="match status" value="1"/>
</dbReference>
<dbReference type="InterPro" id="IPR036388">
    <property type="entry name" value="WH-like_DNA-bd_sf"/>
</dbReference>
<feature type="domain" description="Response regulatory" evidence="12">
    <location>
        <begin position="47"/>
        <end position="160"/>
    </location>
</feature>
<protein>
    <recommendedName>
        <fullName evidence="2">Probable transcriptional regulator ycf27</fullName>
    </recommendedName>
    <alternativeName>
        <fullName evidence="8">OmpR-like protein</fullName>
    </alternativeName>
</protein>
<evidence type="ECO:0000313" key="15">
    <source>
        <dbReference type="Proteomes" id="UP000182631"/>
    </source>
</evidence>
<dbReference type="Pfam" id="PF00072">
    <property type="entry name" value="Response_reg"/>
    <property type="match status" value="1"/>
</dbReference>
<evidence type="ECO:0000256" key="11">
    <source>
        <dbReference type="SAM" id="MobiDB-lite"/>
    </source>
</evidence>
<keyword evidence="15" id="KW-1185">Reference proteome</keyword>
<keyword evidence="6 10" id="KW-0238">DNA-binding</keyword>
<dbReference type="Gene3D" id="1.10.10.10">
    <property type="entry name" value="Winged helix-like DNA-binding domain superfamily/Winged helix DNA-binding domain"/>
    <property type="match status" value="1"/>
</dbReference>
<gene>
    <name evidence="14" type="ORF">FLM9_289</name>
</gene>
<dbReference type="InterPro" id="IPR001789">
    <property type="entry name" value="Sig_transdc_resp-reg_receiver"/>
</dbReference>
<feature type="domain" description="OmpR/PhoB-type" evidence="13">
    <location>
        <begin position="181"/>
        <end position="282"/>
    </location>
</feature>
<feature type="region of interest" description="Disordered" evidence="11">
    <location>
        <begin position="1"/>
        <end position="46"/>
    </location>
</feature>
<accession>A0A170T4P9</accession>
<dbReference type="InterPro" id="IPR011006">
    <property type="entry name" value="CheY-like_superfamily"/>
</dbReference>
<dbReference type="PANTHER" id="PTHR48111">
    <property type="entry name" value="REGULATOR OF RPOS"/>
    <property type="match status" value="1"/>
</dbReference>
<dbReference type="GO" id="GO:0005829">
    <property type="term" value="C:cytosol"/>
    <property type="evidence" value="ECO:0007669"/>
    <property type="project" value="TreeGrafter"/>
</dbReference>
<dbReference type="Gene3D" id="3.40.50.2300">
    <property type="match status" value="1"/>
</dbReference>
<dbReference type="FunFam" id="3.40.50.2300:FF:000001">
    <property type="entry name" value="DNA-binding response regulator PhoB"/>
    <property type="match status" value="1"/>
</dbReference>
<evidence type="ECO:0000256" key="5">
    <source>
        <dbReference type="ARBA" id="ARBA00023015"/>
    </source>
</evidence>
<keyword evidence="7" id="KW-0804">Transcription</keyword>
<evidence type="ECO:0000256" key="10">
    <source>
        <dbReference type="PROSITE-ProRule" id="PRU01091"/>
    </source>
</evidence>
<dbReference type="Proteomes" id="UP000182631">
    <property type="component" value="Unassembled WGS sequence"/>
</dbReference>
<dbReference type="GO" id="GO:0006355">
    <property type="term" value="P:regulation of DNA-templated transcription"/>
    <property type="evidence" value="ECO:0007669"/>
    <property type="project" value="InterPro"/>
</dbReference>
<evidence type="ECO:0000259" key="13">
    <source>
        <dbReference type="PROSITE" id="PS51755"/>
    </source>
</evidence>
<proteinExistence type="predicted"/>
<dbReference type="GO" id="GO:0032993">
    <property type="term" value="C:protein-DNA complex"/>
    <property type="evidence" value="ECO:0007669"/>
    <property type="project" value="TreeGrafter"/>
</dbReference>
<dbReference type="SUPFAM" id="SSF46894">
    <property type="entry name" value="C-terminal effector domain of the bipartite response regulators"/>
    <property type="match status" value="1"/>
</dbReference>
<evidence type="ECO:0000256" key="8">
    <source>
        <dbReference type="ARBA" id="ARBA00032623"/>
    </source>
</evidence>
<evidence type="ECO:0000313" key="14">
    <source>
        <dbReference type="EMBL" id="CZB12619.1"/>
    </source>
</evidence>